<evidence type="ECO:0000313" key="1">
    <source>
        <dbReference type="EMBL" id="SDI22665.1"/>
    </source>
</evidence>
<reference evidence="2" key="1">
    <citation type="submission" date="2016-10" db="EMBL/GenBank/DDBJ databases">
        <authorList>
            <person name="Varghese N."/>
            <person name="Submissions S."/>
        </authorList>
    </citation>
    <scope>NUCLEOTIDE SEQUENCE [LARGE SCALE GENOMIC DNA]</scope>
    <source>
        <strain evidence="2">Gh-67</strain>
    </source>
</reference>
<dbReference type="AlphaFoldDB" id="A0A1G8IUF3"/>
<organism evidence="1 2">
    <name type="scientific">Mucilaginibacter gossypii</name>
    <dbReference type="NCBI Taxonomy" id="551996"/>
    <lineage>
        <taxon>Bacteria</taxon>
        <taxon>Pseudomonadati</taxon>
        <taxon>Bacteroidota</taxon>
        <taxon>Sphingobacteriia</taxon>
        <taxon>Sphingobacteriales</taxon>
        <taxon>Sphingobacteriaceae</taxon>
        <taxon>Mucilaginibacter</taxon>
    </lineage>
</organism>
<protein>
    <recommendedName>
        <fullName evidence="3">Glycosyl transferase</fullName>
    </recommendedName>
</protein>
<keyword evidence="2" id="KW-1185">Reference proteome</keyword>
<name>A0A1G8IUF3_9SPHI</name>
<dbReference type="STRING" id="551996.SAMN05192573_117117"/>
<accession>A0A1G8IUF3</accession>
<dbReference type="EMBL" id="FNCG01000017">
    <property type="protein sequence ID" value="SDI22665.1"/>
    <property type="molecule type" value="Genomic_DNA"/>
</dbReference>
<gene>
    <name evidence="1" type="ORF">SAMN05192573_117117</name>
</gene>
<dbReference type="InterPro" id="IPR029044">
    <property type="entry name" value="Nucleotide-diphossugar_trans"/>
</dbReference>
<evidence type="ECO:0000313" key="2">
    <source>
        <dbReference type="Proteomes" id="UP000199705"/>
    </source>
</evidence>
<dbReference type="SUPFAM" id="SSF53448">
    <property type="entry name" value="Nucleotide-diphospho-sugar transferases"/>
    <property type="match status" value="1"/>
</dbReference>
<evidence type="ECO:0008006" key="3">
    <source>
        <dbReference type="Google" id="ProtNLM"/>
    </source>
</evidence>
<dbReference type="Proteomes" id="UP000199705">
    <property type="component" value="Unassembled WGS sequence"/>
</dbReference>
<sequence>MRRGEQQMKKAALKLPPLNLSKHKILNVSFLTGAKYWHQTIFCAYTLAHFSDGEIGIRLYSDGTLTDEQIGFINQVLPGIETISEQQVLQHLNLVLPQHTFPTLRHLRNWHPFFRRLIDIHTSPSWAIHMDSDMIFFGKPNQIIEAYQRKTAVYMKEQLASSYFVDSEDTLRDKYGINCIKSVNGGIVAYNNDKVDYADLEEKAKLLLQHYPQAGPAQVEQTLMSYMLHHQNAAALDEKSYSIFYDDKPDLSRPDIVRHYIFKAKLPYLTSEWKKVIL</sequence>
<proteinExistence type="predicted"/>